<evidence type="ECO:0000259" key="2">
    <source>
        <dbReference type="Pfam" id="PF08327"/>
    </source>
</evidence>
<dbReference type="RefSeq" id="WP_122979262.1">
    <property type="nucleotide sequence ID" value="NZ_BOMX01000096.1"/>
</dbReference>
<protein>
    <submittedName>
        <fullName evidence="3">Uncharacterized protein YndB with AHSA1/START domain</fullName>
    </submittedName>
</protein>
<dbReference type="AlphaFoldDB" id="A0A561W9F3"/>
<comment type="similarity">
    <text evidence="1">Belongs to the AHA1 family.</text>
</comment>
<feature type="domain" description="Activator of Hsp90 ATPase homologue 1/2-like C-terminal" evidence="2">
    <location>
        <begin position="22"/>
        <end position="159"/>
    </location>
</feature>
<dbReference type="InterPro" id="IPR023393">
    <property type="entry name" value="START-like_dom_sf"/>
</dbReference>
<dbReference type="InterPro" id="IPR013538">
    <property type="entry name" value="ASHA1/2-like_C"/>
</dbReference>
<reference evidence="3 4" key="1">
    <citation type="submission" date="2019-06" db="EMBL/GenBank/DDBJ databases">
        <title>Sequencing the genomes of 1000 actinobacteria strains.</title>
        <authorList>
            <person name="Klenk H.-P."/>
        </authorList>
    </citation>
    <scope>NUCLEOTIDE SEQUENCE [LARGE SCALE GENOMIC DNA]</scope>
    <source>
        <strain evidence="3 4">DSM 43866</strain>
    </source>
</reference>
<evidence type="ECO:0000256" key="1">
    <source>
        <dbReference type="ARBA" id="ARBA00006817"/>
    </source>
</evidence>
<evidence type="ECO:0000313" key="3">
    <source>
        <dbReference type="EMBL" id="TWG20501.1"/>
    </source>
</evidence>
<proteinExistence type="inferred from homology"/>
<dbReference type="Gene3D" id="3.30.530.20">
    <property type="match status" value="1"/>
</dbReference>
<dbReference type="EMBL" id="VIWY01000003">
    <property type="protein sequence ID" value="TWG20501.1"/>
    <property type="molecule type" value="Genomic_DNA"/>
</dbReference>
<dbReference type="Proteomes" id="UP000320239">
    <property type="component" value="Unassembled WGS sequence"/>
</dbReference>
<gene>
    <name evidence="3" type="ORF">FHX34_10329</name>
</gene>
<accession>A0A561W9F3</accession>
<dbReference type="SUPFAM" id="SSF55961">
    <property type="entry name" value="Bet v1-like"/>
    <property type="match status" value="1"/>
</dbReference>
<dbReference type="CDD" id="cd07814">
    <property type="entry name" value="SRPBCC_CalC_Aha1-like"/>
    <property type="match status" value="1"/>
</dbReference>
<comment type="caution">
    <text evidence="3">The sequence shown here is derived from an EMBL/GenBank/DDBJ whole genome shotgun (WGS) entry which is preliminary data.</text>
</comment>
<name>A0A561W9F3_ACTTI</name>
<organism evidence="3 4">
    <name type="scientific">Actinoplanes teichomyceticus</name>
    <dbReference type="NCBI Taxonomy" id="1867"/>
    <lineage>
        <taxon>Bacteria</taxon>
        <taxon>Bacillati</taxon>
        <taxon>Actinomycetota</taxon>
        <taxon>Actinomycetes</taxon>
        <taxon>Micromonosporales</taxon>
        <taxon>Micromonosporaceae</taxon>
        <taxon>Actinoplanes</taxon>
    </lineage>
</organism>
<sequence length="162" mass="18032">MTVTDTVKDTDALTLTFVAEFDAPVEQVWRVWADPRKLERWWGPPTWPATFVRHDFVAGGAVRYYMTGPDGTKAHGWWTITAIEAPGRLEFDDGFADEGGEPIEGDRPVHAVVTLQERGEGTRMTVVSHFPDADTLERLSKMGMEEGMRLAIGQIDGILSGR</sequence>
<keyword evidence="4" id="KW-1185">Reference proteome</keyword>
<dbReference type="Pfam" id="PF08327">
    <property type="entry name" value="AHSA1"/>
    <property type="match status" value="1"/>
</dbReference>
<evidence type="ECO:0000313" key="4">
    <source>
        <dbReference type="Proteomes" id="UP000320239"/>
    </source>
</evidence>